<proteinExistence type="predicted"/>
<dbReference type="EMBL" id="JBHSMF010000010">
    <property type="protein sequence ID" value="MFC5499715.1"/>
    <property type="molecule type" value="Genomic_DNA"/>
</dbReference>
<dbReference type="RefSeq" id="WP_376851966.1">
    <property type="nucleotide sequence ID" value="NZ_JBHSMF010000010.1"/>
</dbReference>
<reference evidence="9" key="1">
    <citation type="journal article" date="2019" name="Int. J. Syst. Evol. Microbiol.">
        <title>The Global Catalogue of Microorganisms (GCM) 10K type strain sequencing project: providing services to taxonomists for standard genome sequencing and annotation.</title>
        <authorList>
            <consortium name="The Broad Institute Genomics Platform"/>
            <consortium name="The Broad Institute Genome Sequencing Center for Infectious Disease"/>
            <person name="Wu L."/>
            <person name="Ma J."/>
        </authorList>
    </citation>
    <scope>NUCLEOTIDE SEQUENCE [LARGE SCALE GENOMIC DNA]</scope>
    <source>
        <strain evidence="9">CCUG 57401</strain>
    </source>
</reference>
<evidence type="ECO:0000256" key="1">
    <source>
        <dbReference type="ARBA" id="ARBA00004651"/>
    </source>
</evidence>
<keyword evidence="7" id="KW-0732">Signal</keyword>
<keyword evidence="3 6" id="KW-0812">Transmembrane</keyword>
<evidence type="ECO:0000313" key="9">
    <source>
        <dbReference type="Proteomes" id="UP001596037"/>
    </source>
</evidence>
<accession>A0ABW0NGD5</accession>
<sequence>MRAAAWWLIPALALAPALAAAHTAQPGLADSLPAPGAWSFEPWVVGLLLLAMAGYALGTWRVWRRAGRGRGVQPRQLAAFVLGWLALAAALLSPLDALGAWLFSAHMVQHELLMVVAAPLLVIGRPLAAWAWAFSPAARPALRAAIRSRPIAATWRLLTAPLAAWALHALALWLWHVPRLFDAALHSEAIHVLQHASFLASALLFWWAALGGDQRVPGPWAIVLLLTTMLHTSVLGALLTFAATPWYSGYAATTASLGLTPLDDQQIGGLVMWVPGGLAYLVAGLALALQWFGDRPQRPHVASLHSRYR</sequence>
<evidence type="ECO:0000256" key="5">
    <source>
        <dbReference type="ARBA" id="ARBA00023136"/>
    </source>
</evidence>
<keyword evidence="5 6" id="KW-0472">Membrane</keyword>
<dbReference type="Proteomes" id="UP001596037">
    <property type="component" value="Unassembled WGS sequence"/>
</dbReference>
<keyword evidence="4 6" id="KW-1133">Transmembrane helix</keyword>
<feature type="transmembrane region" description="Helical" evidence="6">
    <location>
        <begin position="112"/>
        <end position="134"/>
    </location>
</feature>
<keyword evidence="9" id="KW-1185">Reference proteome</keyword>
<feature type="transmembrane region" description="Helical" evidence="6">
    <location>
        <begin position="189"/>
        <end position="210"/>
    </location>
</feature>
<gene>
    <name evidence="8" type="ORF">ACFPOE_19385</name>
</gene>
<evidence type="ECO:0000256" key="2">
    <source>
        <dbReference type="ARBA" id="ARBA00022475"/>
    </source>
</evidence>
<evidence type="ECO:0000256" key="3">
    <source>
        <dbReference type="ARBA" id="ARBA00022692"/>
    </source>
</evidence>
<evidence type="ECO:0000256" key="6">
    <source>
        <dbReference type="SAM" id="Phobius"/>
    </source>
</evidence>
<feature type="transmembrane region" description="Helical" evidence="6">
    <location>
        <begin position="155"/>
        <end position="177"/>
    </location>
</feature>
<comment type="caution">
    <text evidence="8">The sequence shown here is derived from an EMBL/GenBank/DDBJ whole genome shotgun (WGS) entry which is preliminary data.</text>
</comment>
<comment type="subcellular location">
    <subcellularLocation>
        <location evidence="1">Cell membrane</location>
        <topology evidence="1">Multi-pass membrane protein</topology>
    </subcellularLocation>
</comment>
<keyword evidence="2" id="KW-1003">Cell membrane</keyword>
<feature type="transmembrane region" description="Helical" evidence="6">
    <location>
        <begin position="267"/>
        <end position="289"/>
    </location>
</feature>
<feature type="transmembrane region" description="Helical" evidence="6">
    <location>
        <begin position="43"/>
        <end position="63"/>
    </location>
</feature>
<dbReference type="InterPro" id="IPR019108">
    <property type="entry name" value="Caa3_assmbl_CtaG-rel"/>
</dbReference>
<feature type="signal peptide" evidence="7">
    <location>
        <begin position="1"/>
        <end position="19"/>
    </location>
</feature>
<protein>
    <submittedName>
        <fullName evidence="8">Cytochrome c oxidase assembly protein</fullName>
    </submittedName>
</protein>
<dbReference type="Pfam" id="PF09678">
    <property type="entry name" value="Caa3_CtaG"/>
    <property type="match status" value="1"/>
</dbReference>
<organism evidence="8 9">
    <name type="scientific">Caenimonas terrae</name>
    <dbReference type="NCBI Taxonomy" id="696074"/>
    <lineage>
        <taxon>Bacteria</taxon>
        <taxon>Pseudomonadati</taxon>
        <taxon>Pseudomonadota</taxon>
        <taxon>Betaproteobacteria</taxon>
        <taxon>Burkholderiales</taxon>
        <taxon>Comamonadaceae</taxon>
        <taxon>Caenimonas</taxon>
    </lineage>
</organism>
<feature type="transmembrane region" description="Helical" evidence="6">
    <location>
        <begin position="75"/>
        <end position="92"/>
    </location>
</feature>
<evidence type="ECO:0000256" key="4">
    <source>
        <dbReference type="ARBA" id="ARBA00022989"/>
    </source>
</evidence>
<feature type="chain" id="PRO_5047225553" evidence="7">
    <location>
        <begin position="20"/>
        <end position="309"/>
    </location>
</feature>
<name>A0ABW0NGD5_9BURK</name>
<evidence type="ECO:0000256" key="7">
    <source>
        <dbReference type="SAM" id="SignalP"/>
    </source>
</evidence>
<evidence type="ECO:0000313" key="8">
    <source>
        <dbReference type="EMBL" id="MFC5499715.1"/>
    </source>
</evidence>
<feature type="transmembrane region" description="Helical" evidence="6">
    <location>
        <begin position="222"/>
        <end position="247"/>
    </location>
</feature>